<keyword evidence="1" id="KW-0472">Membrane</keyword>
<dbReference type="Pfam" id="PF06170">
    <property type="entry name" value="DUF983"/>
    <property type="match status" value="1"/>
</dbReference>
<evidence type="ECO:0000256" key="1">
    <source>
        <dbReference type="SAM" id="Phobius"/>
    </source>
</evidence>
<proteinExistence type="predicted"/>
<reference evidence="2 3" key="1">
    <citation type="submission" date="2023-07" db="EMBL/GenBank/DDBJ databases">
        <title>Genomic Encyclopedia of Type Strains, Phase IV (KMG-IV): sequencing the most valuable type-strain genomes for metagenomic binning, comparative biology and taxonomic classification.</title>
        <authorList>
            <person name="Goeker M."/>
        </authorList>
    </citation>
    <scope>NUCLEOTIDE SEQUENCE [LARGE SCALE GENOMIC DNA]</scope>
    <source>
        <strain evidence="2 3">DSM 18695</strain>
    </source>
</reference>
<sequence length="126" mass="14013">MTDTALQVRRPVWRSIKRGLAHKCPNCGEGRLFTRYLKVSPVCEHCGEDLARYRADDGPAYLTILLVGHLVIAPMLFFPIVWETSPLVVMPIALSAITVITLTALPRIKGGFVGLLWAIRPGDHQH</sequence>
<keyword evidence="3" id="KW-1185">Reference proteome</keyword>
<dbReference type="RefSeq" id="WP_307349123.1">
    <property type="nucleotide sequence ID" value="NZ_JAUSVS010000003.1"/>
</dbReference>
<evidence type="ECO:0000313" key="2">
    <source>
        <dbReference type="EMBL" id="MDQ0464439.1"/>
    </source>
</evidence>
<dbReference type="Proteomes" id="UP001228905">
    <property type="component" value="Unassembled WGS sequence"/>
</dbReference>
<organism evidence="2 3">
    <name type="scientific">Caulobacter ginsengisoli</name>
    <dbReference type="NCBI Taxonomy" id="400775"/>
    <lineage>
        <taxon>Bacteria</taxon>
        <taxon>Pseudomonadati</taxon>
        <taxon>Pseudomonadota</taxon>
        <taxon>Alphaproteobacteria</taxon>
        <taxon>Caulobacterales</taxon>
        <taxon>Caulobacteraceae</taxon>
        <taxon>Caulobacter</taxon>
    </lineage>
</organism>
<dbReference type="EMBL" id="JAUSVS010000003">
    <property type="protein sequence ID" value="MDQ0464439.1"/>
    <property type="molecule type" value="Genomic_DNA"/>
</dbReference>
<accession>A0ABU0IR00</accession>
<name>A0ABU0IR00_9CAUL</name>
<dbReference type="InterPro" id="IPR009325">
    <property type="entry name" value="DUF983"/>
</dbReference>
<keyword evidence="1" id="KW-0812">Transmembrane</keyword>
<feature type="transmembrane region" description="Helical" evidence="1">
    <location>
        <begin position="60"/>
        <end position="82"/>
    </location>
</feature>
<gene>
    <name evidence="2" type="ORF">QO010_002220</name>
</gene>
<comment type="caution">
    <text evidence="2">The sequence shown here is derived from an EMBL/GenBank/DDBJ whole genome shotgun (WGS) entry which is preliminary data.</text>
</comment>
<keyword evidence="1" id="KW-1133">Transmembrane helix</keyword>
<protein>
    <submittedName>
        <fullName evidence="2">Uncharacterized protein (DUF983 family)</fullName>
    </submittedName>
</protein>
<evidence type="ECO:0000313" key="3">
    <source>
        <dbReference type="Proteomes" id="UP001228905"/>
    </source>
</evidence>